<evidence type="ECO:0000256" key="5">
    <source>
        <dbReference type="ARBA" id="ARBA00023136"/>
    </source>
</evidence>
<keyword evidence="5 7" id="KW-0472">Membrane</keyword>
<dbReference type="Proteomes" id="UP001303899">
    <property type="component" value="Unassembled WGS sequence"/>
</dbReference>
<name>A0ABU5S305_9BACT</name>
<evidence type="ECO:0000256" key="3">
    <source>
        <dbReference type="ARBA" id="ARBA00022452"/>
    </source>
</evidence>
<dbReference type="SUPFAM" id="SSF49464">
    <property type="entry name" value="Carboxypeptidase regulatory domain-like"/>
    <property type="match status" value="1"/>
</dbReference>
<keyword evidence="2 7" id="KW-0813">Transport</keyword>
<evidence type="ECO:0000256" key="7">
    <source>
        <dbReference type="PROSITE-ProRule" id="PRU01360"/>
    </source>
</evidence>
<dbReference type="SUPFAM" id="SSF56935">
    <property type="entry name" value="Porins"/>
    <property type="match status" value="1"/>
</dbReference>
<reference evidence="10 11" key="1">
    <citation type="submission" date="2023-12" db="EMBL/GenBank/DDBJ databases">
        <title>Novel species of the genus Arcicella isolated from rivers.</title>
        <authorList>
            <person name="Lu H."/>
        </authorList>
    </citation>
    <scope>NUCLEOTIDE SEQUENCE [LARGE SCALE GENOMIC DNA]</scope>
    <source>
        <strain evidence="10 11">DC2W</strain>
    </source>
</reference>
<comment type="caution">
    <text evidence="10">The sequence shown here is derived from an EMBL/GenBank/DDBJ whole genome shotgun (WGS) entry which is preliminary data.</text>
</comment>
<dbReference type="InterPro" id="IPR023996">
    <property type="entry name" value="TonB-dep_OMP_SusC/RagA"/>
</dbReference>
<sequence>MKKLFLLFMLLMGNCAMLYAQRLKSRVLDATDAHPIQGASVRLVRAATGTITDANGSFEMLSKYPIDTLVISSIGFKTIVIAVGLVDSDPSRSLPESLLMHRESFALDEVVVSTGYAKISRERATGSFTHISNELINRSVSPDIISRLEGVTPALQFYRSTVTPKGTTSELRIRGVSSIFSDTAPLIVIDNFPYEGDINSINPNDIADITILKDAAAASIWGVRAGNGVIVINTKQGKYNQKTSISLQSNFTVGEKPNLFYNPNFLASQELIDFQRLRFAQGGFQKNNWTLLPEAIEIQIARQEGKLSAEEMERQLKHLATKDIRKDMLANLYQKSLNQQYAFNISGGNNSLKYISSLGFDKNLSGNVGFSSSRITLNNQFTYRFNQKLELFTGLYYALQHFNNNGLERTDLIPREGGAIQSYTSLSDDNGMPTAIPYKYRQTYIATAESQGLLNWQYNPLDELALSDKTSKNNETRINAGLRYALIPNIALEVKYQFRLAQGASRQYYAPQTYYVRDLVNRFTQANGTSVIPSGGILSGNQTSGDSHYGRVQLNYSYAGSGHSGLFQSKHQLDALAGAEVRQDRSQSGPGYLLYGYDDQILTSAPYLNYETSYQLRPISSGRIPSPINDIGYLTDRYLSYFANLAYTYDKKYTLSFSGRWDASNIFGVATNQKGVPLWSVGLLWNVKEEWMPDIEFIDLLKLRATYGVNGNINKQVSALPNISLSSGVITNFPYARITTTGNPNLRWEKVIVWNMATDFSFFHNRIRGSLEYYEKAGIDLIGYDFLDPTTGIFQSPSGLYTIDNRINYANLLTKGVDLEINGAITTGKFKWSAVLLASWTQNKVTKYNAAEAPTLLSFLPASNAGRAPAYQGKSVDILYALPWYGLNPTTGAMQVYDNKVGVDGALSENYAAYWASLQQSSLKEMGVTVPVFFGSFRNTFTWKGLTASVNLIYKTGYQFRRSSINYSNLINYGGGHRDYEARWKSSGDELHTAVPAVTLTANTTRDNIYLSNERLIENGAHLRLKDINLSYKLSAPKLGLSNVLVFMCVNNVGILWRANQAGLDPDFPTSDYPPIRTYSLGFKIDM</sequence>
<feature type="domain" description="TonB-dependent receptor plug" evidence="9">
    <location>
        <begin position="122"/>
        <end position="229"/>
    </location>
</feature>
<evidence type="ECO:0000313" key="11">
    <source>
        <dbReference type="Proteomes" id="UP001303899"/>
    </source>
</evidence>
<keyword evidence="3 7" id="KW-1134">Transmembrane beta strand</keyword>
<organism evidence="10 11">
    <name type="scientific">Arcicella gelida</name>
    <dbReference type="NCBI Taxonomy" id="2984195"/>
    <lineage>
        <taxon>Bacteria</taxon>
        <taxon>Pseudomonadati</taxon>
        <taxon>Bacteroidota</taxon>
        <taxon>Cytophagia</taxon>
        <taxon>Cytophagales</taxon>
        <taxon>Flectobacillaceae</taxon>
        <taxon>Arcicella</taxon>
    </lineage>
</organism>
<keyword evidence="8" id="KW-0732">Signal</keyword>
<evidence type="ECO:0000256" key="6">
    <source>
        <dbReference type="ARBA" id="ARBA00023237"/>
    </source>
</evidence>
<proteinExistence type="inferred from homology"/>
<feature type="chain" id="PRO_5046551592" evidence="8">
    <location>
        <begin position="21"/>
        <end position="1087"/>
    </location>
</feature>
<dbReference type="InterPro" id="IPR008969">
    <property type="entry name" value="CarboxyPept-like_regulatory"/>
</dbReference>
<dbReference type="InterPro" id="IPR012910">
    <property type="entry name" value="Plug_dom"/>
</dbReference>
<dbReference type="InterPro" id="IPR036942">
    <property type="entry name" value="Beta-barrel_TonB_sf"/>
</dbReference>
<keyword evidence="4 7" id="KW-0812">Transmembrane</keyword>
<dbReference type="Gene3D" id="2.40.170.20">
    <property type="entry name" value="TonB-dependent receptor, beta-barrel domain"/>
    <property type="match status" value="1"/>
</dbReference>
<dbReference type="Gene3D" id="2.170.130.10">
    <property type="entry name" value="TonB-dependent receptor, plug domain"/>
    <property type="match status" value="1"/>
</dbReference>
<comment type="subcellular location">
    <subcellularLocation>
        <location evidence="1 7">Cell outer membrane</location>
        <topology evidence="1 7">Multi-pass membrane protein</topology>
    </subcellularLocation>
</comment>
<dbReference type="Pfam" id="PF07715">
    <property type="entry name" value="Plug"/>
    <property type="match status" value="1"/>
</dbReference>
<dbReference type="PROSITE" id="PS52016">
    <property type="entry name" value="TONB_DEPENDENT_REC_3"/>
    <property type="match status" value="1"/>
</dbReference>
<dbReference type="InterPro" id="IPR037066">
    <property type="entry name" value="Plug_dom_sf"/>
</dbReference>
<comment type="similarity">
    <text evidence="7">Belongs to the TonB-dependent receptor family.</text>
</comment>
<keyword evidence="6 7" id="KW-0998">Cell outer membrane</keyword>
<evidence type="ECO:0000256" key="8">
    <source>
        <dbReference type="SAM" id="SignalP"/>
    </source>
</evidence>
<dbReference type="RefSeq" id="WP_323327762.1">
    <property type="nucleotide sequence ID" value="NZ_JAYGIL010000007.1"/>
</dbReference>
<evidence type="ECO:0000313" key="10">
    <source>
        <dbReference type="EMBL" id="MEA5402831.1"/>
    </source>
</evidence>
<evidence type="ECO:0000256" key="2">
    <source>
        <dbReference type="ARBA" id="ARBA00022448"/>
    </source>
</evidence>
<dbReference type="InterPro" id="IPR039426">
    <property type="entry name" value="TonB-dep_rcpt-like"/>
</dbReference>
<accession>A0ABU5S305</accession>
<dbReference type="NCBIfam" id="TIGR04056">
    <property type="entry name" value="OMP_RagA_SusC"/>
    <property type="match status" value="1"/>
</dbReference>
<evidence type="ECO:0000256" key="4">
    <source>
        <dbReference type="ARBA" id="ARBA00022692"/>
    </source>
</evidence>
<feature type="signal peptide" evidence="8">
    <location>
        <begin position="1"/>
        <end position="20"/>
    </location>
</feature>
<gene>
    <name evidence="10" type="ORF">VB776_07890</name>
</gene>
<dbReference type="EMBL" id="JAYGIL010000007">
    <property type="protein sequence ID" value="MEA5402831.1"/>
    <property type="molecule type" value="Genomic_DNA"/>
</dbReference>
<evidence type="ECO:0000259" key="9">
    <source>
        <dbReference type="Pfam" id="PF07715"/>
    </source>
</evidence>
<evidence type="ECO:0000256" key="1">
    <source>
        <dbReference type="ARBA" id="ARBA00004571"/>
    </source>
</evidence>
<dbReference type="NCBIfam" id="TIGR04057">
    <property type="entry name" value="SusC_RagA_signa"/>
    <property type="match status" value="1"/>
</dbReference>
<protein>
    <submittedName>
        <fullName evidence="10">SusC/RagA family TonB-linked outer membrane protein</fullName>
    </submittedName>
</protein>
<dbReference type="Pfam" id="PF13715">
    <property type="entry name" value="CarbopepD_reg_2"/>
    <property type="match status" value="1"/>
</dbReference>
<keyword evidence="11" id="KW-1185">Reference proteome</keyword>
<dbReference type="InterPro" id="IPR023997">
    <property type="entry name" value="TonB-dep_OMP_SusC/RagA_CS"/>
</dbReference>